<proteinExistence type="predicted"/>
<dbReference type="EMBL" id="RWJN01000067">
    <property type="protein sequence ID" value="TCD68415.1"/>
    <property type="molecule type" value="Genomic_DNA"/>
</dbReference>
<dbReference type="OrthoDB" id="441812at2759"/>
<gene>
    <name evidence="1" type="ORF">EIP91_010816</name>
</gene>
<keyword evidence="2" id="KW-1185">Reference proteome</keyword>
<evidence type="ECO:0000313" key="1">
    <source>
        <dbReference type="EMBL" id="TCD68415.1"/>
    </source>
</evidence>
<dbReference type="Gene3D" id="3.90.1410.10">
    <property type="entry name" value="set domain protein methyltransferase, domain 1"/>
    <property type="match status" value="1"/>
</dbReference>
<organism evidence="1 2">
    <name type="scientific">Steccherinum ochraceum</name>
    <dbReference type="NCBI Taxonomy" id="92696"/>
    <lineage>
        <taxon>Eukaryota</taxon>
        <taxon>Fungi</taxon>
        <taxon>Dikarya</taxon>
        <taxon>Basidiomycota</taxon>
        <taxon>Agaricomycotina</taxon>
        <taxon>Agaricomycetes</taxon>
        <taxon>Polyporales</taxon>
        <taxon>Steccherinaceae</taxon>
        <taxon>Steccherinum</taxon>
    </lineage>
</organism>
<accession>A0A4R0RQE3</accession>
<dbReference type="AlphaFoldDB" id="A0A4R0RQE3"/>
<comment type="caution">
    <text evidence="1">The sequence shown here is derived from an EMBL/GenBank/DDBJ whole genome shotgun (WGS) entry which is preliminary data.</text>
</comment>
<evidence type="ECO:0000313" key="2">
    <source>
        <dbReference type="Proteomes" id="UP000292702"/>
    </source>
</evidence>
<reference evidence="1 2" key="1">
    <citation type="submission" date="2018-11" db="EMBL/GenBank/DDBJ databases">
        <title>Genome assembly of Steccherinum ochraceum LE-BIN_3174, the white-rot fungus of the Steccherinaceae family (The Residual Polyporoid clade, Polyporales, Basidiomycota).</title>
        <authorList>
            <person name="Fedorova T.V."/>
            <person name="Glazunova O.A."/>
            <person name="Landesman E.O."/>
            <person name="Moiseenko K.V."/>
            <person name="Psurtseva N.V."/>
            <person name="Savinova O.S."/>
            <person name="Shakhova N.V."/>
            <person name="Tyazhelova T.V."/>
            <person name="Vasina D.V."/>
        </authorList>
    </citation>
    <scope>NUCLEOTIDE SEQUENCE [LARGE SCALE GENOMIC DNA]</scope>
    <source>
        <strain evidence="1 2">LE-BIN_3174</strain>
    </source>
</reference>
<sequence>MTCSNSPTIAALLAWCSTAEVWIDPRIQLVDHSNGCANGEHGDDEGMCVYSTDKAIDPYTTRLIPGIAPYGHGAQLALSLALYGELLKGSNSRWFGYLQSLPRGTVGIALLWGARSVKEDQSAAQHPNASHPLKYEEDGEQARLWASGTEIEKELKGEDGMDLLVSFRQSDPDRQTVKVRKKKAGKTDVKIFLGLFLHMIRGC</sequence>
<name>A0A4R0RQE3_9APHY</name>
<dbReference type="Proteomes" id="UP000292702">
    <property type="component" value="Unassembled WGS sequence"/>
</dbReference>
<protein>
    <submittedName>
        <fullName evidence="1">Uncharacterized protein</fullName>
    </submittedName>
</protein>